<keyword evidence="4" id="KW-1133">Transmembrane helix</keyword>
<dbReference type="InterPro" id="IPR019378">
    <property type="entry name" value="GDP-Fuc_O-FucTrfase"/>
</dbReference>
<keyword evidence="4" id="KW-0812">Transmembrane</keyword>
<dbReference type="OrthoDB" id="20368at2759"/>
<keyword evidence="2" id="KW-0294">Fucose metabolism</keyword>
<keyword evidence="6" id="KW-1185">Reference proteome</keyword>
<evidence type="ECO:0000256" key="2">
    <source>
        <dbReference type="ARBA" id="ARBA00023253"/>
    </source>
</evidence>
<dbReference type="HOGENOM" id="CLU_026659_0_1_1"/>
<sequence length="467" mass="51977">MALELPAGVNKRYATLAAITISIFWLWIVFDRPYELPDNISWNIYSGATKPTATTSTHAIDSTVDLFDVPVLESEALKEVCYETHWNKSLVFTCDESAGGIGSIRSSVLHCIRYAVAAGASLVLPSIVLRNASDISHISTGLKTDLEYMFDVPYFMHSVRLSCPGLNILESKAKIKDLNTEYDAISLLPDSVVNFTNPIHGQPKLEKVIGTSFHDPITWRAEFYGWLRQFYIKDRKGPVVVDLEISHLQYPVASDGEGFALDFGSLLRFRADVRGLATQVIQGLAEQYTPNINLTADYYPNAFFGVHLRTEKDAAELRLAQDSTFSSFETQSRLYLDQTPQSQPSVIYVSSGDLDEVAKFTLEATKNNNTVNIPVVTKFDLLKGVALAELNALTWDQQAMVDFLVMLKASDFAGVGHSGFAWNIALKRHTLAQQKKYLDGPQMLSDDLSQIYGNVRGYPEFAACIWP</sequence>
<reference evidence="5 6" key="1">
    <citation type="journal article" date="2013" name="BMC Genomics">
        <title>Genomics-driven discovery of the pneumocandin biosynthetic gene cluster in the fungus Glarea lozoyensis.</title>
        <authorList>
            <person name="Chen L."/>
            <person name="Yue Q."/>
            <person name="Zhang X."/>
            <person name="Xiang M."/>
            <person name="Wang C."/>
            <person name="Li S."/>
            <person name="Che Y."/>
            <person name="Ortiz-Lopez F.J."/>
            <person name="Bills G.F."/>
            <person name="Liu X."/>
            <person name="An Z."/>
        </authorList>
    </citation>
    <scope>NUCLEOTIDE SEQUENCE [LARGE SCALE GENOMIC DNA]</scope>
    <source>
        <strain evidence="6">ATCC 20868 / MF5171</strain>
    </source>
</reference>
<dbReference type="EMBL" id="KE145367">
    <property type="protein sequence ID" value="EPE29609.1"/>
    <property type="molecule type" value="Genomic_DNA"/>
</dbReference>
<organism evidence="5 6">
    <name type="scientific">Glarea lozoyensis (strain ATCC 20868 / MF5171)</name>
    <dbReference type="NCBI Taxonomy" id="1116229"/>
    <lineage>
        <taxon>Eukaryota</taxon>
        <taxon>Fungi</taxon>
        <taxon>Dikarya</taxon>
        <taxon>Ascomycota</taxon>
        <taxon>Pezizomycotina</taxon>
        <taxon>Leotiomycetes</taxon>
        <taxon>Helotiales</taxon>
        <taxon>Helotiaceae</taxon>
        <taxon>Glarea</taxon>
    </lineage>
</organism>
<evidence type="ECO:0000313" key="5">
    <source>
        <dbReference type="EMBL" id="EPE29609.1"/>
    </source>
</evidence>
<dbReference type="eggNOG" id="ENOG502S5IM">
    <property type="taxonomic scope" value="Eukaryota"/>
</dbReference>
<proteinExistence type="predicted"/>
<dbReference type="KEGG" id="glz:GLAREA_00769"/>
<dbReference type="Proteomes" id="UP000016922">
    <property type="component" value="Unassembled WGS sequence"/>
</dbReference>
<protein>
    <recommendedName>
        <fullName evidence="7">Alternative oxidase</fullName>
    </recommendedName>
</protein>
<evidence type="ECO:0008006" key="7">
    <source>
        <dbReference type="Google" id="ProtNLM"/>
    </source>
</evidence>
<evidence type="ECO:0000256" key="1">
    <source>
        <dbReference type="ARBA" id="ARBA00022679"/>
    </source>
</evidence>
<keyword evidence="3" id="KW-0119">Carbohydrate metabolism</keyword>
<keyword evidence="4" id="KW-0472">Membrane</keyword>
<keyword evidence="1" id="KW-0808">Transferase</keyword>
<gene>
    <name evidence="5" type="ORF">GLAREA_00769</name>
</gene>
<dbReference type="GeneID" id="19459827"/>
<dbReference type="GO" id="GO:0016740">
    <property type="term" value="F:transferase activity"/>
    <property type="evidence" value="ECO:0007669"/>
    <property type="project" value="UniProtKB-KW"/>
</dbReference>
<evidence type="ECO:0000313" key="6">
    <source>
        <dbReference type="Proteomes" id="UP000016922"/>
    </source>
</evidence>
<evidence type="ECO:0000256" key="3">
    <source>
        <dbReference type="ARBA" id="ARBA00023277"/>
    </source>
</evidence>
<feature type="transmembrane region" description="Helical" evidence="4">
    <location>
        <begin position="12"/>
        <end position="30"/>
    </location>
</feature>
<dbReference type="OMA" id="HSSFTWN"/>
<dbReference type="Pfam" id="PF10250">
    <property type="entry name" value="O-FucT"/>
    <property type="match status" value="1"/>
</dbReference>
<dbReference type="Gene3D" id="3.40.50.11350">
    <property type="match status" value="1"/>
</dbReference>
<dbReference type="RefSeq" id="XP_008083718.1">
    <property type="nucleotide sequence ID" value="XM_008085527.1"/>
</dbReference>
<evidence type="ECO:0000256" key="4">
    <source>
        <dbReference type="SAM" id="Phobius"/>
    </source>
</evidence>
<dbReference type="GO" id="GO:0006004">
    <property type="term" value="P:fucose metabolic process"/>
    <property type="evidence" value="ECO:0007669"/>
    <property type="project" value="UniProtKB-KW"/>
</dbReference>
<accession>S3CXE8</accession>
<name>S3CXE8_GLAL2</name>
<dbReference type="CDD" id="cd11296">
    <property type="entry name" value="O-FucT_like"/>
    <property type="match status" value="1"/>
</dbReference>
<dbReference type="AlphaFoldDB" id="S3CXE8"/>